<dbReference type="GO" id="GO:0032259">
    <property type="term" value="P:methylation"/>
    <property type="evidence" value="ECO:0007669"/>
    <property type="project" value="UniProtKB-KW"/>
</dbReference>
<dbReference type="RefSeq" id="WP_084560260.1">
    <property type="nucleotide sequence ID" value="NZ_FRCX01000009.1"/>
</dbReference>
<protein>
    <submittedName>
        <fullName evidence="1">Methyltransferase domain-containing protein</fullName>
    </submittedName>
</protein>
<evidence type="ECO:0000313" key="2">
    <source>
        <dbReference type="Proteomes" id="UP000184339"/>
    </source>
</evidence>
<dbReference type="AlphaFoldDB" id="A0A1M7R134"/>
<keyword evidence="1" id="KW-0489">Methyltransferase</keyword>
<dbReference type="OrthoDB" id="9816564at2"/>
<evidence type="ECO:0000313" key="1">
    <source>
        <dbReference type="EMBL" id="SHN38328.1"/>
    </source>
</evidence>
<dbReference type="Proteomes" id="UP000184339">
    <property type="component" value="Unassembled WGS sequence"/>
</dbReference>
<dbReference type="SUPFAM" id="SSF53335">
    <property type="entry name" value="S-adenosyl-L-methionine-dependent methyltransferases"/>
    <property type="match status" value="1"/>
</dbReference>
<gene>
    <name evidence="1" type="ORF">SAMN05192549_109103</name>
</gene>
<dbReference type="InterPro" id="IPR029063">
    <property type="entry name" value="SAM-dependent_MTases_sf"/>
</dbReference>
<organism evidence="1 2">
    <name type="scientific">Duganella sacchari</name>
    <dbReference type="NCBI Taxonomy" id="551987"/>
    <lineage>
        <taxon>Bacteria</taxon>
        <taxon>Pseudomonadati</taxon>
        <taxon>Pseudomonadota</taxon>
        <taxon>Betaproteobacteria</taxon>
        <taxon>Burkholderiales</taxon>
        <taxon>Oxalobacteraceae</taxon>
        <taxon>Telluria group</taxon>
        <taxon>Duganella</taxon>
    </lineage>
</organism>
<dbReference type="EMBL" id="FRCX01000009">
    <property type="protein sequence ID" value="SHN38328.1"/>
    <property type="molecule type" value="Genomic_DNA"/>
</dbReference>
<keyword evidence="2" id="KW-1185">Reference proteome</keyword>
<sequence>MSLWTQFYFNEGKKIFKWTHYFPIYEQHFQRFVNRPLTILEIGCLSGGSLQMWKSYFGPQATVVSIDINPDVKQHEEDQIHIRIGDQSDTAFLQSVVDEFGPFDIVIDDGSHFSPHQIVSFEFLYPHTKENGVYLVEDLHTSYWPEWGGVKRPGTFIEHAKDLIDTLNAYHAREAIPVTEFTNSTTSMHFYDSVLVFEKGRMLRRHDVTIGRDENGVRQRVERQSLPYKKTR</sequence>
<accession>A0A1M7R134</accession>
<name>A0A1M7R134_9BURK</name>
<keyword evidence="1" id="KW-0808">Transferase</keyword>
<dbReference type="GO" id="GO:0008168">
    <property type="term" value="F:methyltransferase activity"/>
    <property type="evidence" value="ECO:0007669"/>
    <property type="project" value="UniProtKB-KW"/>
</dbReference>
<reference evidence="2" key="1">
    <citation type="submission" date="2016-11" db="EMBL/GenBank/DDBJ databases">
        <authorList>
            <person name="Varghese N."/>
            <person name="Submissions S."/>
        </authorList>
    </citation>
    <scope>NUCLEOTIDE SEQUENCE [LARGE SCALE GENOMIC DNA]</scope>
    <source>
        <strain evidence="2">Sac-22</strain>
    </source>
</reference>
<dbReference type="Gene3D" id="3.40.50.150">
    <property type="entry name" value="Vaccinia Virus protein VP39"/>
    <property type="match status" value="1"/>
</dbReference>
<proteinExistence type="predicted"/>
<dbReference type="CDD" id="cd02440">
    <property type="entry name" value="AdoMet_MTases"/>
    <property type="match status" value="1"/>
</dbReference>
<dbReference type="STRING" id="551987.SAMN05192549_109103"/>